<dbReference type="Proteomes" id="UP001201262">
    <property type="component" value="Unassembled WGS sequence"/>
</dbReference>
<dbReference type="PANTHER" id="PTHR23240:SF8">
    <property type="entry name" value="PROTEIN ARTEMIS"/>
    <property type="match status" value="1"/>
</dbReference>
<name>A0AAD4KYS0_9EURO</name>
<dbReference type="GO" id="GO:0036297">
    <property type="term" value="P:interstrand cross-link repair"/>
    <property type="evidence" value="ECO:0007669"/>
    <property type="project" value="TreeGrafter"/>
</dbReference>
<dbReference type="PANTHER" id="PTHR23240">
    <property type="entry name" value="DNA CROSS-LINK REPAIR PROTEIN PSO2/SNM1-RELATED"/>
    <property type="match status" value="1"/>
</dbReference>
<dbReference type="GO" id="GO:0003684">
    <property type="term" value="F:damaged DNA binding"/>
    <property type="evidence" value="ECO:0007669"/>
    <property type="project" value="TreeGrafter"/>
</dbReference>
<dbReference type="InterPro" id="IPR036866">
    <property type="entry name" value="RibonucZ/Hydroxyglut_hydro"/>
</dbReference>
<dbReference type="GO" id="GO:0006310">
    <property type="term" value="P:DNA recombination"/>
    <property type="evidence" value="ECO:0007669"/>
    <property type="project" value="UniProtKB-KW"/>
</dbReference>
<comment type="similarity">
    <text evidence="2">Belongs to the DNA repair metallo-beta-lactamase (DRMBL) family.</text>
</comment>
<keyword evidence="8" id="KW-0233">DNA recombination</keyword>
<gene>
    <name evidence="14" type="ORF">BGW36DRAFT_316518</name>
</gene>
<feature type="domain" description="DNA repair metallo-beta-lactamase" evidence="13">
    <location>
        <begin position="431"/>
        <end position="466"/>
    </location>
</feature>
<comment type="subcellular location">
    <subcellularLocation>
        <location evidence="1">Nucleus</location>
    </subcellularLocation>
</comment>
<evidence type="ECO:0000313" key="15">
    <source>
        <dbReference type="Proteomes" id="UP001201262"/>
    </source>
</evidence>
<keyword evidence="9" id="KW-0234">DNA repair</keyword>
<evidence type="ECO:0000256" key="4">
    <source>
        <dbReference type="ARBA" id="ARBA00022759"/>
    </source>
</evidence>
<evidence type="ECO:0000256" key="5">
    <source>
        <dbReference type="ARBA" id="ARBA00022763"/>
    </source>
</evidence>
<dbReference type="GO" id="GO:0004519">
    <property type="term" value="F:endonuclease activity"/>
    <property type="evidence" value="ECO:0007669"/>
    <property type="project" value="UniProtKB-KW"/>
</dbReference>
<evidence type="ECO:0000256" key="12">
    <source>
        <dbReference type="ARBA" id="ARBA00042677"/>
    </source>
</evidence>
<keyword evidence="10" id="KW-0539">Nucleus</keyword>
<evidence type="ECO:0000256" key="2">
    <source>
        <dbReference type="ARBA" id="ARBA00010304"/>
    </source>
</evidence>
<evidence type="ECO:0000256" key="1">
    <source>
        <dbReference type="ARBA" id="ARBA00004123"/>
    </source>
</evidence>
<evidence type="ECO:0000256" key="6">
    <source>
        <dbReference type="ARBA" id="ARBA00022801"/>
    </source>
</evidence>
<dbReference type="Gene3D" id="3.60.15.10">
    <property type="entry name" value="Ribonuclease Z/Hydroxyacylglutathione hydrolase-like"/>
    <property type="match status" value="3"/>
</dbReference>
<keyword evidence="3" id="KW-0540">Nuclease</keyword>
<reference evidence="14" key="1">
    <citation type="submission" date="2021-12" db="EMBL/GenBank/DDBJ databases">
        <title>Convergent genome expansion in fungi linked to evolution of root-endophyte symbiosis.</title>
        <authorList>
            <consortium name="DOE Joint Genome Institute"/>
            <person name="Ke Y.-H."/>
            <person name="Bonito G."/>
            <person name="Liao H.-L."/>
            <person name="Looney B."/>
            <person name="Rojas-Flechas A."/>
            <person name="Nash J."/>
            <person name="Hameed K."/>
            <person name="Schadt C."/>
            <person name="Martin F."/>
            <person name="Crous P.W."/>
            <person name="Miettinen O."/>
            <person name="Magnuson J.K."/>
            <person name="Labbe J."/>
            <person name="Jacobson D."/>
            <person name="Doktycz M.J."/>
            <person name="Veneault-Fourrey C."/>
            <person name="Kuo A."/>
            <person name="Mondo S."/>
            <person name="Calhoun S."/>
            <person name="Riley R."/>
            <person name="Ohm R."/>
            <person name="LaButti K."/>
            <person name="Andreopoulos B."/>
            <person name="Pangilinan J."/>
            <person name="Nolan M."/>
            <person name="Tritt A."/>
            <person name="Clum A."/>
            <person name="Lipzen A."/>
            <person name="Daum C."/>
            <person name="Barry K."/>
            <person name="Grigoriev I.V."/>
            <person name="Vilgalys R."/>
        </authorList>
    </citation>
    <scope>NUCLEOTIDE SEQUENCE</scope>
    <source>
        <strain evidence="14">PMI_201</strain>
    </source>
</reference>
<evidence type="ECO:0000256" key="3">
    <source>
        <dbReference type="ARBA" id="ARBA00022722"/>
    </source>
</evidence>
<dbReference type="GO" id="GO:0000723">
    <property type="term" value="P:telomere maintenance"/>
    <property type="evidence" value="ECO:0007669"/>
    <property type="project" value="TreeGrafter"/>
</dbReference>
<evidence type="ECO:0000256" key="8">
    <source>
        <dbReference type="ARBA" id="ARBA00023172"/>
    </source>
</evidence>
<proteinExistence type="inferred from homology"/>
<keyword evidence="15" id="KW-1185">Reference proteome</keyword>
<dbReference type="GO" id="GO:0006303">
    <property type="term" value="P:double-strand break repair via nonhomologous end joining"/>
    <property type="evidence" value="ECO:0007669"/>
    <property type="project" value="TreeGrafter"/>
</dbReference>
<comment type="caution">
    <text evidence="14">The sequence shown here is derived from an EMBL/GenBank/DDBJ whole genome shotgun (WGS) entry which is preliminary data.</text>
</comment>
<evidence type="ECO:0000256" key="11">
    <source>
        <dbReference type="ARBA" id="ARBA00039759"/>
    </source>
</evidence>
<sequence>MSTFNGIVSEFPSIRIDYFRRVPDKPAPLACFLSHVHSDHLLGLESLRSPFVYCSAVTKEVGDDLIKLNFAEYILRIQLLLRIEKYPHRMNFSKGILESRKQHYGHLAKLLRPIPLNTPTEIELTPLQRIRVTLFDANHCAGAVMFLIEDKKNAVLYTGDIRGETWWVNSLTRHPVLLPYTCGLKTLDTIYLDTTFAIKSHIYRTFPSKSEGIRELLEKVKRYPEETVFYLRAWTFGYEEVWQALSTTLNSKIHVDRYQYGLYKSLAIQSHSMPGLDAATFLCGFQLGNEFIPGCLTSDEIVRIHSCEPGAFCSSIKSGKSIFIIPVITRDRCGAAIPEAGAGGGKGDLYQIHELELPDEMALQKLEELLTAQIGNEQVISQTRETLRSAFESGKRSLSLDEFGLTEDADVTLKDLISMISKFRDKPLENLEEAQTITFPYSRHSSYAELCELVSAFKPRDVFPCTVDSKTWNDSVSMESLFGQFCSGKRFVHDKHMRETEGDRLERENKRARYTLMRDARHHLQAMGDKVLFQIGPLPCDFDDVVDEYTQNSYATNNSQALSQEPFVADFADTASAREESHSNVVDIRNAESQLSISASMLESEDSKHEEVIEGQPGTKNKASINRLRAYRAARTGTYEAWNEIAMVSAGNNHTEEETEL</sequence>
<dbReference type="RefSeq" id="XP_046074247.1">
    <property type="nucleotide sequence ID" value="XM_046212564.1"/>
</dbReference>
<keyword evidence="5" id="KW-0227">DNA damage</keyword>
<organism evidence="14 15">
    <name type="scientific">Talaromyces proteolyticus</name>
    <dbReference type="NCBI Taxonomy" id="1131652"/>
    <lineage>
        <taxon>Eukaryota</taxon>
        <taxon>Fungi</taxon>
        <taxon>Dikarya</taxon>
        <taxon>Ascomycota</taxon>
        <taxon>Pezizomycotina</taxon>
        <taxon>Eurotiomycetes</taxon>
        <taxon>Eurotiomycetidae</taxon>
        <taxon>Eurotiales</taxon>
        <taxon>Trichocomaceae</taxon>
        <taxon>Talaromyces</taxon>
        <taxon>Talaromyces sect. Bacilispori</taxon>
    </lineage>
</organism>
<dbReference type="GO" id="GO:0005634">
    <property type="term" value="C:nucleus"/>
    <property type="evidence" value="ECO:0007669"/>
    <property type="project" value="UniProtKB-SubCell"/>
</dbReference>
<dbReference type="GO" id="GO:0035312">
    <property type="term" value="F:5'-3' DNA exonuclease activity"/>
    <property type="evidence" value="ECO:0007669"/>
    <property type="project" value="TreeGrafter"/>
</dbReference>
<keyword evidence="6" id="KW-0378">Hydrolase</keyword>
<evidence type="ECO:0000256" key="10">
    <source>
        <dbReference type="ARBA" id="ARBA00023242"/>
    </source>
</evidence>
<keyword evidence="4" id="KW-0255">Endonuclease</keyword>
<dbReference type="Pfam" id="PF07522">
    <property type="entry name" value="DRMBL"/>
    <property type="match status" value="1"/>
</dbReference>
<accession>A0AAD4KYS0</accession>
<evidence type="ECO:0000313" key="14">
    <source>
        <dbReference type="EMBL" id="KAH8700541.1"/>
    </source>
</evidence>
<dbReference type="InterPro" id="IPR011084">
    <property type="entry name" value="DRMBL"/>
</dbReference>
<dbReference type="Gene3D" id="3.40.50.12650">
    <property type="match status" value="2"/>
</dbReference>
<evidence type="ECO:0000256" key="9">
    <source>
        <dbReference type="ARBA" id="ARBA00023204"/>
    </source>
</evidence>
<evidence type="ECO:0000256" key="7">
    <source>
        <dbReference type="ARBA" id="ARBA00022839"/>
    </source>
</evidence>
<dbReference type="AlphaFoldDB" id="A0AAD4KYS0"/>
<protein>
    <recommendedName>
        <fullName evidence="11">Protein artemis</fullName>
    </recommendedName>
    <alternativeName>
        <fullName evidence="12">DNA cross-link repair 1C protein</fullName>
    </alternativeName>
</protein>
<dbReference type="GeneID" id="70242851"/>
<keyword evidence="7" id="KW-0269">Exonuclease</keyword>
<dbReference type="SUPFAM" id="SSF56281">
    <property type="entry name" value="Metallo-hydrolase/oxidoreductase"/>
    <property type="match status" value="1"/>
</dbReference>
<dbReference type="EMBL" id="JAJTJA010000004">
    <property type="protein sequence ID" value="KAH8700541.1"/>
    <property type="molecule type" value="Genomic_DNA"/>
</dbReference>
<evidence type="ECO:0000259" key="13">
    <source>
        <dbReference type="Pfam" id="PF07522"/>
    </source>
</evidence>